<name>A0A0P6XR86_9CHLR</name>
<proteinExistence type="predicted"/>
<gene>
    <name evidence="1" type="ORF">ADN00_03040</name>
</gene>
<dbReference type="AlphaFoldDB" id="A0A0P6XR86"/>
<dbReference type="OrthoDB" id="160691at2"/>
<protein>
    <recommendedName>
        <fullName evidence="3">Lipoprotein LpqB beta-propeller domain-containing protein</fullName>
    </recommendedName>
</protein>
<keyword evidence="2" id="KW-1185">Reference proteome</keyword>
<evidence type="ECO:0000313" key="1">
    <source>
        <dbReference type="EMBL" id="KPL79320.1"/>
    </source>
</evidence>
<dbReference type="PROSITE" id="PS51257">
    <property type="entry name" value="PROKAR_LIPOPROTEIN"/>
    <property type="match status" value="1"/>
</dbReference>
<dbReference type="SUPFAM" id="SSF82171">
    <property type="entry name" value="DPP6 N-terminal domain-like"/>
    <property type="match status" value="1"/>
</dbReference>
<dbReference type="RefSeq" id="WP_152966239.1">
    <property type="nucleotide sequence ID" value="NZ_LGCL01000014.1"/>
</dbReference>
<evidence type="ECO:0008006" key="3">
    <source>
        <dbReference type="Google" id="ProtNLM"/>
    </source>
</evidence>
<dbReference type="InterPro" id="IPR011042">
    <property type="entry name" value="6-blade_b-propeller_TolB-like"/>
</dbReference>
<reference evidence="1 2" key="1">
    <citation type="submission" date="2015-07" db="EMBL/GenBank/DDBJ databases">
        <title>Genome sequence of Ornatilinea apprima DSM 23815.</title>
        <authorList>
            <person name="Hemp J."/>
            <person name="Ward L.M."/>
            <person name="Pace L.A."/>
            <person name="Fischer W.W."/>
        </authorList>
    </citation>
    <scope>NUCLEOTIDE SEQUENCE [LARGE SCALE GENOMIC DNA]</scope>
    <source>
        <strain evidence="1 2">P3M-1</strain>
    </source>
</reference>
<dbReference type="Proteomes" id="UP000050417">
    <property type="component" value="Unassembled WGS sequence"/>
</dbReference>
<dbReference type="EMBL" id="LGCL01000014">
    <property type="protein sequence ID" value="KPL79320.1"/>
    <property type="molecule type" value="Genomic_DNA"/>
</dbReference>
<comment type="caution">
    <text evidence="1">The sequence shown here is derived from an EMBL/GenBank/DDBJ whole genome shotgun (WGS) entry which is preliminary data.</text>
</comment>
<evidence type="ECO:0000313" key="2">
    <source>
        <dbReference type="Proteomes" id="UP000050417"/>
    </source>
</evidence>
<sequence length="466" mass="50285">MDEKMEMLTMKHNRLMISLALTSLVLAALACNVPGHMPPTAAPTLSDAAVATQVAKTMQAVGDVAAPTATPELVVTATSEPAAPALEGLRVAYSDANRDLWVWDEGEPPVKVLDTGDVVDVKLSPDGAQLLFARSLDYAAYSLWVMGADGGSPQELVSADEFEDMKAYENAITAQPFVYDWVPGKKQAYFVTSPVFEGPGLVVNDDLWMVDTETGDFRALLAAGEGGLPYFSPDGEKVMLATSENILMMNADGSGLSVVKEFEPVLTYSEYMYYPSVQWRSDSELAAAAIPPKDSLAEDPQDTWTGFLTLAGEAQEIKSVPAYFLSAAVFNQQLNAFAYLKNAGAQGENRRELRLATSLAPGSMADAVFATGNLEFIAWAPDGVRFAYRDNGEDKTMLGQVGAGRMQLAGVDDPIGFAWIDDSSFLYLQRTDESWKMFTTRIGSDPVEVADLGPVDASFPTYSFVK</sequence>
<accession>A0A0P6XR86</accession>
<dbReference type="Gene3D" id="2.120.10.30">
    <property type="entry name" value="TolB, C-terminal domain"/>
    <property type="match status" value="1"/>
</dbReference>
<organism evidence="1 2">
    <name type="scientific">Ornatilinea apprima</name>
    <dbReference type="NCBI Taxonomy" id="1134406"/>
    <lineage>
        <taxon>Bacteria</taxon>
        <taxon>Bacillati</taxon>
        <taxon>Chloroflexota</taxon>
        <taxon>Anaerolineae</taxon>
        <taxon>Anaerolineales</taxon>
        <taxon>Anaerolineaceae</taxon>
        <taxon>Ornatilinea</taxon>
    </lineage>
</organism>